<feature type="chain" id="PRO_5039378544" description="Lipoprotein" evidence="2">
    <location>
        <begin position="24"/>
        <end position="222"/>
    </location>
</feature>
<protein>
    <recommendedName>
        <fullName evidence="5">Lipoprotein</fullName>
    </recommendedName>
</protein>
<name>A0A5N8V631_9ACTN</name>
<dbReference type="RefSeq" id="WP_152885527.1">
    <property type="nucleotide sequence ID" value="NZ_VJZD01000012.1"/>
</dbReference>
<gene>
    <name evidence="3" type="ORF">FNH09_05145</name>
</gene>
<proteinExistence type="predicted"/>
<sequence>MLTMRQKATGVALLAAVAFSVTGCSSDSGGGSANDKIRGAGSEESASASPSASASAAAEKNAPVFAFPADVKATVERDTSGDAVKDAVLRDVAYSAQARLEAFGKGSGQTANMNRYFAASALTYWTERVATVKKDGLTVSGQYRFYGFKVTDVANGRTAAVRYCEDQSKGYSKEIKTQKVLHTNPSDQDFILYTLQAAKDPAGDWQVQRQSWKKGDASCVQG</sequence>
<keyword evidence="4" id="KW-1185">Reference proteome</keyword>
<feature type="compositionally biased region" description="Low complexity" evidence="1">
    <location>
        <begin position="42"/>
        <end position="53"/>
    </location>
</feature>
<accession>A0A5N8V631</accession>
<comment type="caution">
    <text evidence="3">The sequence shown here is derived from an EMBL/GenBank/DDBJ whole genome shotgun (WGS) entry which is preliminary data.</text>
</comment>
<evidence type="ECO:0008006" key="5">
    <source>
        <dbReference type="Google" id="ProtNLM"/>
    </source>
</evidence>
<feature type="signal peptide" evidence="2">
    <location>
        <begin position="1"/>
        <end position="23"/>
    </location>
</feature>
<organism evidence="3 4">
    <name type="scientific">Streptomyces adustus</name>
    <dbReference type="NCBI Taxonomy" id="1609272"/>
    <lineage>
        <taxon>Bacteria</taxon>
        <taxon>Bacillati</taxon>
        <taxon>Actinomycetota</taxon>
        <taxon>Actinomycetes</taxon>
        <taxon>Kitasatosporales</taxon>
        <taxon>Streptomycetaceae</taxon>
        <taxon>Streptomyces</taxon>
    </lineage>
</organism>
<dbReference type="PROSITE" id="PS51257">
    <property type="entry name" value="PROKAR_LIPOPROTEIN"/>
    <property type="match status" value="1"/>
</dbReference>
<evidence type="ECO:0000313" key="4">
    <source>
        <dbReference type="Proteomes" id="UP000325849"/>
    </source>
</evidence>
<dbReference type="OrthoDB" id="4204839at2"/>
<dbReference type="EMBL" id="VJZD01000012">
    <property type="protein sequence ID" value="MPY30721.1"/>
    <property type="molecule type" value="Genomic_DNA"/>
</dbReference>
<evidence type="ECO:0000256" key="1">
    <source>
        <dbReference type="SAM" id="MobiDB-lite"/>
    </source>
</evidence>
<dbReference type="Proteomes" id="UP000325849">
    <property type="component" value="Unassembled WGS sequence"/>
</dbReference>
<keyword evidence="2" id="KW-0732">Signal</keyword>
<feature type="region of interest" description="Disordered" evidence="1">
    <location>
        <begin position="24"/>
        <end position="53"/>
    </location>
</feature>
<dbReference type="AlphaFoldDB" id="A0A5N8V631"/>
<reference evidence="3 4" key="1">
    <citation type="submission" date="2019-07" db="EMBL/GenBank/DDBJ databases">
        <title>New species of Amycolatopsis and Streptomyces.</title>
        <authorList>
            <person name="Duangmal K."/>
            <person name="Teo W.F.A."/>
            <person name="Lipun K."/>
        </authorList>
    </citation>
    <scope>NUCLEOTIDE SEQUENCE [LARGE SCALE GENOMIC DNA]</scope>
    <source>
        <strain evidence="3 4">NBRC 109810</strain>
    </source>
</reference>
<evidence type="ECO:0000256" key="2">
    <source>
        <dbReference type="SAM" id="SignalP"/>
    </source>
</evidence>
<evidence type="ECO:0000313" key="3">
    <source>
        <dbReference type="EMBL" id="MPY30721.1"/>
    </source>
</evidence>